<evidence type="ECO:0000313" key="2">
    <source>
        <dbReference type="Proteomes" id="UP000308600"/>
    </source>
</evidence>
<proteinExistence type="predicted"/>
<sequence>MTEATESPDIYDPHASKRAQIDQQVLLLQQQAFLLQQQIQKLLVERNTLTPISPIPNEIISSIFLLCRGRDHFDKIDTRALLPLSWVCHRWRTIVLSTASLWAYIGYTGKENLRWAEECLTRSKQAPLEINLVARNPLTTAIGVTALCQIHRVRKLALYSSGQSAWNTLRGFLARPAPILETLTLGYADIATPMLSGVSPMLHTVVLQECRISSWNSNTLSLGHLRHLSLERCGDIPVITFIQSLPPSLPHLETLKLYTTLVASPAPTPVISPVHFPNLKSLRLLTRAPSPIIQLFQLCNLPAATELDVHVTMNEGETVLDLVRLLQAPERLHHPPNISMRLYHAVAEDTDGRCTFIIKGLHSPDDENFSFQVIHVWSWSDISRIFHSLPVQKVTTLTLAVPGLTMDDWTNVFAQLIHLEDLVLDDTDTVLSFTGFIVLSADNFKLDDTVTAADVDLPFKSLKSLVLSEYISESVAIDFLRFFTALKIRHDCGLRLQKLCLPEGVFHNELLHEIVDEVIILSG</sequence>
<dbReference type="EMBL" id="ML208375">
    <property type="protein sequence ID" value="TFK67452.1"/>
    <property type="molecule type" value="Genomic_DNA"/>
</dbReference>
<gene>
    <name evidence="1" type="ORF">BDN72DRAFT_95521</name>
</gene>
<organism evidence="1 2">
    <name type="scientific">Pluteus cervinus</name>
    <dbReference type="NCBI Taxonomy" id="181527"/>
    <lineage>
        <taxon>Eukaryota</taxon>
        <taxon>Fungi</taxon>
        <taxon>Dikarya</taxon>
        <taxon>Basidiomycota</taxon>
        <taxon>Agaricomycotina</taxon>
        <taxon>Agaricomycetes</taxon>
        <taxon>Agaricomycetidae</taxon>
        <taxon>Agaricales</taxon>
        <taxon>Pluteineae</taxon>
        <taxon>Pluteaceae</taxon>
        <taxon>Pluteus</taxon>
    </lineage>
</organism>
<name>A0ACD3AP95_9AGAR</name>
<accession>A0ACD3AP95</accession>
<reference evidence="1 2" key="1">
    <citation type="journal article" date="2019" name="Nat. Ecol. Evol.">
        <title>Megaphylogeny resolves global patterns of mushroom evolution.</title>
        <authorList>
            <person name="Varga T."/>
            <person name="Krizsan K."/>
            <person name="Foldi C."/>
            <person name="Dima B."/>
            <person name="Sanchez-Garcia M."/>
            <person name="Sanchez-Ramirez S."/>
            <person name="Szollosi G.J."/>
            <person name="Szarkandi J.G."/>
            <person name="Papp V."/>
            <person name="Albert L."/>
            <person name="Andreopoulos W."/>
            <person name="Angelini C."/>
            <person name="Antonin V."/>
            <person name="Barry K.W."/>
            <person name="Bougher N.L."/>
            <person name="Buchanan P."/>
            <person name="Buyck B."/>
            <person name="Bense V."/>
            <person name="Catcheside P."/>
            <person name="Chovatia M."/>
            <person name="Cooper J."/>
            <person name="Damon W."/>
            <person name="Desjardin D."/>
            <person name="Finy P."/>
            <person name="Geml J."/>
            <person name="Haridas S."/>
            <person name="Hughes K."/>
            <person name="Justo A."/>
            <person name="Karasinski D."/>
            <person name="Kautmanova I."/>
            <person name="Kiss B."/>
            <person name="Kocsube S."/>
            <person name="Kotiranta H."/>
            <person name="LaButti K.M."/>
            <person name="Lechner B.E."/>
            <person name="Liimatainen K."/>
            <person name="Lipzen A."/>
            <person name="Lukacs Z."/>
            <person name="Mihaltcheva S."/>
            <person name="Morgado L.N."/>
            <person name="Niskanen T."/>
            <person name="Noordeloos M.E."/>
            <person name="Ohm R.A."/>
            <person name="Ortiz-Santana B."/>
            <person name="Ovrebo C."/>
            <person name="Racz N."/>
            <person name="Riley R."/>
            <person name="Savchenko A."/>
            <person name="Shiryaev A."/>
            <person name="Soop K."/>
            <person name="Spirin V."/>
            <person name="Szebenyi C."/>
            <person name="Tomsovsky M."/>
            <person name="Tulloss R.E."/>
            <person name="Uehling J."/>
            <person name="Grigoriev I.V."/>
            <person name="Vagvolgyi C."/>
            <person name="Papp T."/>
            <person name="Martin F.M."/>
            <person name="Miettinen O."/>
            <person name="Hibbett D.S."/>
            <person name="Nagy L.G."/>
        </authorList>
    </citation>
    <scope>NUCLEOTIDE SEQUENCE [LARGE SCALE GENOMIC DNA]</scope>
    <source>
        <strain evidence="1 2">NL-1719</strain>
    </source>
</reference>
<evidence type="ECO:0000313" key="1">
    <source>
        <dbReference type="EMBL" id="TFK67452.1"/>
    </source>
</evidence>
<keyword evidence="2" id="KW-1185">Reference proteome</keyword>
<protein>
    <submittedName>
        <fullName evidence="1">Uncharacterized protein</fullName>
    </submittedName>
</protein>
<dbReference type="Proteomes" id="UP000308600">
    <property type="component" value="Unassembled WGS sequence"/>
</dbReference>